<name>A0A267GPA3_9PLAT</name>
<dbReference type="AlphaFoldDB" id="A0A267GPA3"/>
<proteinExistence type="predicted"/>
<sequence>THQPDEAANWEAVDERLLHVEHGGLLLAGGGGCRVSGLDSAAPRLQQGRLDLRGRYKDAAGTVMYFELLDAGEGAAGPTCRLVGQTEKLLLVEPPMQSKSVLGRTAARDKAAN</sequence>
<dbReference type="EMBL" id="NIVC01000214">
    <property type="protein sequence ID" value="PAA87861.1"/>
    <property type="molecule type" value="Genomic_DNA"/>
</dbReference>
<organism evidence="2 3">
    <name type="scientific">Macrostomum lignano</name>
    <dbReference type="NCBI Taxonomy" id="282301"/>
    <lineage>
        <taxon>Eukaryota</taxon>
        <taxon>Metazoa</taxon>
        <taxon>Spiralia</taxon>
        <taxon>Lophotrochozoa</taxon>
        <taxon>Platyhelminthes</taxon>
        <taxon>Rhabditophora</taxon>
        <taxon>Macrostomorpha</taxon>
        <taxon>Macrostomida</taxon>
        <taxon>Macrostomidae</taxon>
        <taxon>Macrostomum</taxon>
    </lineage>
</organism>
<keyword evidence="3" id="KW-1185">Reference proteome</keyword>
<accession>A0A267GPA3</accession>
<protein>
    <recommendedName>
        <fullName evidence="1">Transcription factor TFIIIC triple barrel domain-containing protein</fullName>
    </recommendedName>
</protein>
<feature type="domain" description="Transcription factor TFIIIC triple barrel" evidence="1">
    <location>
        <begin position="32"/>
        <end position="90"/>
    </location>
</feature>
<dbReference type="Gene3D" id="2.60.40.4370">
    <property type="match status" value="1"/>
</dbReference>
<dbReference type="Pfam" id="PF10419">
    <property type="entry name" value="TFIIIC_sub6"/>
    <property type="match status" value="1"/>
</dbReference>
<dbReference type="Proteomes" id="UP000215902">
    <property type="component" value="Unassembled WGS sequence"/>
</dbReference>
<gene>
    <name evidence="2" type="ORF">BOX15_Mlig016337g2</name>
</gene>
<dbReference type="InterPro" id="IPR019481">
    <property type="entry name" value="TFIIIC_triple_barrel"/>
</dbReference>
<feature type="non-terminal residue" evidence="2">
    <location>
        <position position="1"/>
    </location>
</feature>
<evidence type="ECO:0000313" key="2">
    <source>
        <dbReference type="EMBL" id="PAA87861.1"/>
    </source>
</evidence>
<reference evidence="2 3" key="1">
    <citation type="submission" date="2017-06" db="EMBL/GenBank/DDBJ databases">
        <title>A platform for efficient transgenesis in Macrostomum lignano, a flatworm model organism for stem cell research.</title>
        <authorList>
            <person name="Berezikov E."/>
        </authorList>
    </citation>
    <scope>NUCLEOTIDE SEQUENCE [LARGE SCALE GENOMIC DNA]</scope>
    <source>
        <strain evidence="2">DV1</strain>
        <tissue evidence="2">Whole organism</tissue>
    </source>
</reference>
<evidence type="ECO:0000259" key="1">
    <source>
        <dbReference type="Pfam" id="PF10419"/>
    </source>
</evidence>
<comment type="caution">
    <text evidence="2">The sequence shown here is derived from an EMBL/GenBank/DDBJ whole genome shotgun (WGS) entry which is preliminary data.</text>
</comment>
<evidence type="ECO:0000313" key="3">
    <source>
        <dbReference type="Proteomes" id="UP000215902"/>
    </source>
</evidence>